<comment type="catalytic activity">
    <reaction evidence="10">
        <text>an acyl phosphate + sn-glycerol 3-phosphate = a 1-acyl-sn-glycero-3-phosphate + phosphate</text>
        <dbReference type="Rhea" id="RHEA:34075"/>
        <dbReference type="ChEBI" id="CHEBI:43474"/>
        <dbReference type="ChEBI" id="CHEBI:57597"/>
        <dbReference type="ChEBI" id="CHEBI:57970"/>
        <dbReference type="ChEBI" id="CHEBI:59918"/>
        <dbReference type="EC" id="2.3.1.275"/>
    </reaction>
</comment>
<dbReference type="Proteomes" id="UP000322454">
    <property type="component" value="Unassembled WGS sequence"/>
</dbReference>
<evidence type="ECO:0000256" key="4">
    <source>
        <dbReference type="ARBA" id="ARBA00022692"/>
    </source>
</evidence>
<feature type="transmembrane region" description="Helical" evidence="10">
    <location>
        <begin position="51"/>
        <end position="74"/>
    </location>
</feature>
<keyword evidence="11" id="KW-0012">Acyltransferase</keyword>
<comment type="subcellular location">
    <subcellularLocation>
        <location evidence="10">Cell membrane</location>
        <topology evidence="10">Multi-pass membrane protein</topology>
    </subcellularLocation>
</comment>
<dbReference type="EMBL" id="SHMQ01000042">
    <property type="protein sequence ID" value="RZV37220.1"/>
    <property type="molecule type" value="Genomic_DNA"/>
</dbReference>
<comment type="pathway">
    <text evidence="10">Lipid metabolism; phospholipid metabolism.</text>
</comment>
<keyword evidence="3 10" id="KW-0808">Transferase</keyword>
<dbReference type="AlphaFoldDB" id="A0A520X7P8"/>
<name>A0A520X7P8_9DELT</name>
<dbReference type="NCBIfam" id="TIGR00023">
    <property type="entry name" value="glycerol-3-phosphate 1-O-acyltransferase PlsY"/>
    <property type="match status" value="1"/>
</dbReference>
<keyword evidence="7 10" id="KW-0472">Membrane</keyword>
<evidence type="ECO:0000256" key="8">
    <source>
        <dbReference type="ARBA" id="ARBA00023209"/>
    </source>
</evidence>
<comment type="caution">
    <text evidence="11">The sequence shown here is derived from an EMBL/GenBank/DDBJ whole genome shotgun (WGS) entry which is preliminary data.</text>
</comment>
<protein>
    <recommendedName>
        <fullName evidence="10">Glycerol-3-phosphate acyltransferase</fullName>
    </recommendedName>
    <alternativeName>
        <fullName evidence="10">Acyl-PO4 G3P acyltransferase</fullName>
    </alternativeName>
    <alternativeName>
        <fullName evidence="10">Acyl-phosphate--glycerol-3-phosphate acyltransferase</fullName>
    </alternativeName>
    <alternativeName>
        <fullName evidence="10">G3P acyltransferase</fullName>
        <shortName evidence="10">GPAT</shortName>
        <ecNumber evidence="10">2.3.1.275</ecNumber>
    </alternativeName>
    <alternativeName>
        <fullName evidence="10">Lysophosphatidic acid synthase</fullName>
        <shortName evidence="10">LPA synthase</shortName>
    </alternativeName>
</protein>
<dbReference type="PANTHER" id="PTHR30309">
    <property type="entry name" value="INNER MEMBRANE PROTEIN YGIH"/>
    <property type="match status" value="1"/>
</dbReference>
<dbReference type="SMART" id="SM01207">
    <property type="entry name" value="G3P_acyltransf"/>
    <property type="match status" value="1"/>
</dbReference>
<keyword evidence="9 10" id="KW-1208">Phospholipid metabolism</keyword>
<reference evidence="11 12" key="1">
    <citation type="submission" date="2019-01" db="EMBL/GenBank/DDBJ databases">
        <title>Insights into ecological role of a new deltaproteobacterial order Candidatus Sinidesulfobacterales (Sva0485) by metagenomics and metatranscriptomics.</title>
        <authorList>
            <person name="Tan S."/>
            <person name="Liu J."/>
            <person name="Fang Y."/>
            <person name="Hedlund B."/>
            <person name="Lian Z.-H."/>
            <person name="Huang L.-Y."/>
            <person name="Li J.-T."/>
            <person name="Huang L.-N."/>
            <person name="Li W.-J."/>
            <person name="Jiang H.-C."/>
            <person name="Dong H.-L."/>
            <person name="Shu W.-S."/>
        </authorList>
    </citation>
    <scope>NUCLEOTIDE SEQUENCE [LARGE SCALE GENOMIC DNA]</scope>
    <source>
        <strain evidence="11">AP4</strain>
    </source>
</reference>
<evidence type="ECO:0000256" key="1">
    <source>
        <dbReference type="ARBA" id="ARBA00022475"/>
    </source>
</evidence>
<evidence type="ECO:0000313" key="12">
    <source>
        <dbReference type="Proteomes" id="UP000322454"/>
    </source>
</evidence>
<evidence type="ECO:0000256" key="10">
    <source>
        <dbReference type="HAMAP-Rule" id="MF_01043"/>
    </source>
</evidence>
<comment type="function">
    <text evidence="10">Catalyzes the transfer of an acyl group from acyl-phosphate (acyl-PO(4)) to glycerol-3-phosphate (G3P) to form lysophosphatidic acid (LPA). This enzyme utilizes acyl-phosphate as fatty acyl donor, but not acyl-CoA or acyl-ACP.</text>
</comment>
<gene>
    <name evidence="10 11" type="primary">plsY</name>
    <name evidence="11" type="ORF">EVJ48_09350</name>
</gene>
<evidence type="ECO:0000313" key="11">
    <source>
        <dbReference type="EMBL" id="RZV37220.1"/>
    </source>
</evidence>
<evidence type="ECO:0000256" key="2">
    <source>
        <dbReference type="ARBA" id="ARBA00022516"/>
    </source>
</evidence>
<keyword evidence="4 10" id="KW-0812">Transmembrane</keyword>
<feature type="transmembrane region" description="Helical" evidence="10">
    <location>
        <begin position="177"/>
        <end position="192"/>
    </location>
</feature>
<keyword evidence="8 10" id="KW-0594">Phospholipid biosynthesis</keyword>
<dbReference type="GO" id="GO:0008654">
    <property type="term" value="P:phospholipid biosynthetic process"/>
    <property type="evidence" value="ECO:0007669"/>
    <property type="project" value="UniProtKB-UniRule"/>
</dbReference>
<evidence type="ECO:0000256" key="5">
    <source>
        <dbReference type="ARBA" id="ARBA00022989"/>
    </source>
</evidence>
<dbReference type="UniPathway" id="UPA00085"/>
<comment type="similarity">
    <text evidence="10">Belongs to the PlsY family.</text>
</comment>
<proteinExistence type="inferred from homology"/>
<comment type="subunit">
    <text evidence="10">Probably interacts with PlsX.</text>
</comment>
<keyword evidence="1 10" id="KW-1003">Cell membrane</keyword>
<dbReference type="HAMAP" id="MF_01043">
    <property type="entry name" value="PlsY"/>
    <property type="match status" value="1"/>
</dbReference>
<dbReference type="InterPro" id="IPR003811">
    <property type="entry name" value="G3P_acylTferase_PlsY"/>
</dbReference>
<feature type="transmembrane region" description="Helical" evidence="10">
    <location>
        <begin position="126"/>
        <end position="147"/>
    </location>
</feature>
<keyword evidence="6 10" id="KW-0443">Lipid metabolism</keyword>
<dbReference type="GO" id="GO:0043772">
    <property type="term" value="F:acyl-phosphate glycerol-3-phosphate acyltransferase activity"/>
    <property type="evidence" value="ECO:0007669"/>
    <property type="project" value="UniProtKB-UniRule"/>
</dbReference>
<evidence type="ECO:0000256" key="3">
    <source>
        <dbReference type="ARBA" id="ARBA00022679"/>
    </source>
</evidence>
<keyword evidence="2 10" id="KW-0444">Lipid biosynthesis</keyword>
<evidence type="ECO:0000256" key="6">
    <source>
        <dbReference type="ARBA" id="ARBA00023098"/>
    </source>
</evidence>
<dbReference type="Pfam" id="PF02660">
    <property type="entry name" value="G3P_acyltransf"/>
    <property type="match status" value="1"/>
</dbReference>
<accession>A0A520X7P8</accession>
<evidence type="ECO:0000256" key="7">
    <source>
        <dbReference type="ARBA" id="ARBA00023136"/>
    </source>
</evidence>
<organism evidence="11 12">
    <name type="scientific">Candidatus Acidulodesulfobacterium acidiphilum</name>
    <dbReference type="NCBI Taxonomy" id="2597224"/>
    <lineage>
        <taxon>Bacteria</taxon>
        <taxon>Deltaproteobacteria</taxon>
        <taxon>Candidatus Acidulodesulfobacterales</taxon>
        <taxon>Candidatus Acidulodesulfobacterium</taxon>
    </lineage>
</organism>
<sequence>MDIFYILAAYLAGSFPTSAIIARIKGISDLTKEGSGNLGATNISRVIGKKFGLITLIIDAAKGFLPVFFAPILINSQYKYADFNFHRSIQCTGCLIFYSLVIIAPVIGHCYSAFIKFKGGKGVATALGVFLAVSPKAVLIAFLVFAVILSASKYVSLASIVSAFFMPFIVFYTLKNIYIFAASMLIAILVIYKHSPNIKRLINGTENAIKKKRR</sequence>
<evidence type="ECO:0000256" key="9">
    <source>
        <dbReference type="ARBA" id="ARBA00023264"/>
    </source>
</evidence>
<dbReference type="PANTHER" id="PTHR30309:SF0">
    <property type="entry name" value="GLYCEROL-3-PHOSPHATE ACYLTRANSFERASE-RELATED"/>
    <property type="match status" value="1"/>
</dbReference>
<feature type="transmembrane region" description="Helical" evidence="10">
    <location>
        <begin position="95"/>
        <end position="114"/>
    </location>
</feature>
<dbReference type="EC" id="2.3.1.275" evidence="10"/>
<keyword evidence="5 10" id="KW-1133">Transmembrane helix</keyword>
<dbReference type="GO" id="GO:0005886">
    <property type="term" value="C:plasma membrane"/>
    <property type="evidence" value="ECO:0007669"/>
    <property type="project" value="UniProtKB-SubCell"/>
</dbReference>